<dbReference type="Gene3D" id="3.90.180.10">
    <property type="entry name" value="Medium-chain alcohol dehydrogenases, catalytic domain"/>
    <property type="match status" value="1"/>
</dbReference>
<dbReference type="SMART" id="SM00829">
    <property type="entry name" value="PKS_ER"/>
    <property type="match status" value="1"/>
</dbReference>
<dbReference type="Pfam" id="PF08240">
    <property type="entry name" value="ADH_N"/>
    <property type="match status" value="1"/>
</dbReference>
<dbReference type="RefSeq" id="WP_273632063.1">
    <property type="nucleotide sequence ID" value="NZ_CP117167.1"/>
</dbReference>
<dbReference type="Gene3D" id="3.40.50.720">
    <property type="entry name" value="NAD(P)-binding Rossmann-like Domain"/>
    <property type="match status" value="1"/>
</dbReference>
<dbReference type="InterPro" id="IPR052733">
    <property type="entry name" value="Chloroplast_QOR"/>
</dbReference>
<dbReference type="SUPFAM" id="SSF50129">
    <property type="entry name" value="GroES-like"/>
    <property type="match status" value="1"/>
</dbReference>
<feature type="domain" description="Enoyl reductase (ER)" evidence="1">
    <location>
        <begin position="8"/>
        <end position="303"/>
    </location>
</feature>
<dbReference type="PANTHER" id="PTHR44013">
    <property type="entry name" value="ZINC-TYPE ALCOHOL DEHYDROGENASE-LIKE PROTEIN C16A3.02C"/>
    <property type="match status" value="1"/>
</dbReference>
<reference evidence="2 3" key="1">
    <citation type="submission" date="2023-02" db="EMBL/GenBank/DDBJ databases">
        <title>Genome sequence of Mucilaginibacter jinjuensis strain KACC 16571.</title>
        <authorList>
            <person name="Kim S."/>
            <person name="Heo J."/>
            <person name="Kwon S.-W."/>
        </authorList>
    </citation>
    <scope>NUCLEOTIDE SEQUENCE [LARGE SCALE GENOMIC DNA]</scope>
    <source>
        <strain evidence="2 3">KACC 16571</strain>
    </source>
</reference>
<dbReference type="Proteomes" id="UP001216139">
    <property type="component" value="Chromosome"/>
</dbReference>
<gene>
    <name evidence="2" type="ORF">PQO05_07390</name>
</gene>
<dbReference type="InterPro" id="IPR011032">
    <property type="entry name" value="GroES-like_sf"/>
</dbReference>
<evidence type="ECO:0000313" key="3">
    <source>
        <dbReference type="Proteomes" id="UP001216139"/>
    </source>
</evidence>
<sequence length="306" mass="32557">MKALSITGQIAPAAYVLSCVPVPTINPDQVLVKIRAAGINPIDWQTIEYGFFDMLGLSVPYTMGYDIAGVVEKVGENVSGFKAGDEVMGSLAISHPGSFAEYAAADAQILIHKPEALSFAEAAAVTLAGETAYQALFDHLQIQPGQKVLIQAAAGGVGIFAVQLALQTCAYVVAVGSNRNTDFLKALGADEVVDYHAGFGSLSTDFDAILDSMNSAEQTLPLLKKGGKYVSITQPASADLAEKHQVTATHFLYTPNAAHLQELVSRIGKSQLQIYIDKTFALNDINEGINYQKNGHTRGKNVIIVE</sequence>
<dbReference type="InterPro" id="IPR013154">
    <property type="entry name" value="ADH-like_N"/>
</dbReference>
<dbReference type="InterPro" id="IPR036291">
    <property type="entry name" value="NAD(P)-bd_dom_sf"/>
</dbReference>
<evidence type="ECO:0000259" key="1">
    <source>
        <dbReference type="SMART" id="SM00829"/>
    </source>
</evidence>
<dbReference type="EMBL" id="CP117167">
    <property type="protein sequence ID" value="WCT13756.1"/>
    <property type="molecule type" value="Genomic_DNA"/>
</dbReference>
<keyword evidence="3" id="KW-1185">Reference proteome</keyword>
<protein>
    <submittedName>
        <fullName evidence="2">NADP-dependent oxidoreductase</fullName>
    </submittedName>
</protein>
<dbReference type="PANTHER" id="PTHR44013:SF1">
    <property type="entry name" value="ZINC-TYPE ALCOHOL DEHYDROGENASE-LIKE PROTEIN C16A3.02C"/>
    <property type="match status" value="1"/>
</dbReference>
<evidence type="ECO:0000313" key="2">
    <source>
        <dbReference type="EMBL" id="WCT13756.1"/>
    </source>
</evidence>
<dbReference type="SUPFAM" id="SSF51735">
    <property type="entry name" value="NAD(P)-binding Rossmann-fold domains"/>
    <property type="match status" value="1"/>
</dbReference>
<dbReference type="Pfam" id="PF13602">
    <property type="entry name" value="ADH_zinc_N_2"/>
    <property type="match status" value="1"/>
</dbReference>
<dbReference type="InterPro" id="IPR020843">
    <property type="entry name" value="ER"/>
</dbReference>
<dbReference type="CDD" id="cd05289">
    <property type="entry name" value="MDR_like_2"/>
    <property type="match status" value="1"/>
</dbReference>
<proteinExistence type="predicted"/>
<accession>A0ABY7TBC7</accession>
<name>A0ABY7TBC7_9SPHI</name>
<organism evidence="2 3">
    <name type="scientific">Mucilaginibacter jinjuensis</name>
    <dbReference type="NCBI Taxonomy" id="1176721"/>
    <lineage>
        <taxon>Bacteria</taxon>
        <taxon>Pseudomonadati</taxon>
        <taxon>Bacteroidota</taxon>
        <taxon>Sphingobacteriia</taxon>
        <taxon>Sphingobacteriales</taxon>
        <taxon>Sphingobacteriaceae</taxon>
        <taxon>Mucilaginibacter</taxon>
    </lineage>
</organism>